<keyword evidence="8" id="KW-0804">Transcription</keyword>
<dbReference type="OMA" id="SPECEQP"/>
<organism evidence="12 13">
    <name type="scientific">Sclerotinia sclerotiorum (strain ATCC 18683 / 1980 / Ss-1)</name>
    <name type="common">White mold</name>
    <name type="synonym">Whetzelinia sclerotiorum</name>
    <dbReference type="NCBI Taxonomy" id="665079"/>
    <lineage>
        <taxon>Eukaryota</taxon>
        <taxon>Fungi</taxon>
        <taxon>Dikarya</taxon>
        <taxon>Ascomycota</taxon>
        <taxon>Pezizomycotina</taxon>
        <taxon>Leotiomycetes</taxon>
        <taxon>Helotiales</taxon>
        <taxon>Sclerotiniaceae</taxon>
        <taxon>Sclerotinia</taxon>
    </lineage>
</organism>
<keyword evidence="5" id="KW-0862">Zinc</keyword>
<protein>
    <recommendedName>
        <fullName evidence="11">C2H2-type domain-containing protein</fullName>
    </recommendedName>
</protein>
<dbReference type="PANTHER" id="PTHR19818:SF139">
    <property type="entry name" value="PAIR-RULE PROTEIN ODD-PAIRED"/>
    <property type="match status" value="1"/>
</dbReference>
<dbReference type="SUPFAM" id="SSF57667">
    <property type="entry name" value="beta-beta-alpha zinc fingers"/>
    <property type="match status" value="3"/>
</dbReference>
<proteinExistence type="inferred from homology"/>
<evidence type="ECO:0000313" key="13">
    <source>
        <dbReference type="Proteomes" id="UP000177798"/>
    </source>
</evidence>
<evidence type="ECO:0000259" key="11">
    <source>
        <dbReference type="PROSITE" id="PS50157"/>
    </source>
</evidence>
<dbReference type="PANTHER" id="PTHR19818">
    <property type="entry name" value="ZINC FINGER PROTEIN ZIC AND GLI"/>
    <property type="match status" value="1"/>
</dbReference>
<dbReference type="PROSITE" id="PS50157">
    <property type="entry name" value="ZINC_FINGER_C2H2_2"/>
    <property type="match status" value="4"/>
</dbReference>
<dbReference type="InterPro" id="IPR013087">
    <property type="entry name" value="Znf_C2H2_type"/>
</dbReference>
<dbReference type="GO" id="GO:0045944">
    <property type="term" value="P:positive regulation of transcription by RNA polymerase II"/>
    <property type="evidence" value="ECO:0007669"/>
    <property type="project" value="UniProtKB-ARBA"/>
</dbReference>
<dbReference type="KEGG" id="ssl:SS1G_06837"/>
<name>A0A1D9QIU9_SCLS1</name>
<evidence type="ECO:0000256" key="4">
    <source>
        <dbReference type="ARBA" id="ARBA00022771"/>
    </source>
</evidence>
<dbReference type="EMBL" id="CP017826">
    <property type="protein sequence ID" value="APA14809.1"/>
    <property type="molecule type" value="Genomic_DNA"/>
</dbReference>
<dbReference type="OrthoDB" id="3437960at2759"/>
<dbReference type="FunFam" id="3.30.160.60:FF:002737">
    <property type="entry name" value="AGAP008430-PA"/>
    <property type="match status" value="1"/>
</dbReference>
<dbReference type="RefSeq" id="XP_001592596.1">
    <property type="nucleotide sequence ID" value="XM_001592546.1"/>
</dbReference>
<feature type="region of interest" description="Disordered" evidence="10">
    <location>
        <begin position="118"/>
        <end position="148"/>
    </location>
</feature>
<evidence type="ECO:0000256" key="1">
    <source>
        <dbReference type="ARBA" id="ARBA00006991"/>
    </source>
</evidence>
<comment type="similarity">
    <text evidence="1">Belongs to the krueppel C2H2-type zinc-finger protein family.</text>
</comment>
<sequence>MEQPLLDQEDTLKQFQRMSYDEYDQPYYPMRQPGATIFPSNPLYSAQYKFPNMYPQNQAYNGEISQEDPFKAQVFSQQLNLQSQSYQPYVYRQTMDLSQQFPTQQNMNQEYSNMRAVADPTPNYSEKSPRKRQRVNEPNGPTTKRFMPTVTQPAETDTTSECCSSCPSGSLCAESDCDGNDVVVACTSPECEQPVCTSPECEQPVCTSPECEQPAYTEPCVRDGALSRRCSVVGDNQTSDKMFPTWDNYLAMSRVEQQRPSTFHTFAPGLRDNQAQEEISPSPVPTTPSLVLNMETPYSDIAVSQAPGPPMQQLTNNMSVSSLSGTGMRFGDGLEMFNCNWLDCGQPMHDQYEWHKHFHQEHIDPQFTFNCPMPSGSCHTPLNSNPLDHLQMNHGFTFDENLNGFPCPAPGCLADEMYCDPSMLHNHMDQMHAIPLQGQLQCQIDSCNTSYQDPNQFFNHLNHDHNLPIPMTPVEEIDLSNIPMPEAKASEEVKEIAPLAKNERSESHNHLSCKWLTNNHLCGQVLTSESDLQTHVKDFHLSVLNKTSGYFCKWQGCSRKHKMGDKEGFSQRGKLERHMASHTGFKECTCDYPGCGKTFAAAQSLKQHYRLHTGEKPWKCKYCPKSFPQQSACTVHERIHTQEKPLVCNICGKTFSESSNLAKHRKTHGERGHYECPECPKTFHRLDQLKRHGEMHERRKKRAINGEGEEGKSEITESIATESVIDGVSVRGGDENGR</sequence>
<reference evidence="13" key="1">
    <citation type="journal article" date="2017" name="Genome Biol. Evol.">
        <title>The complete genome sequence of the phytopathogenic fungus Sclerotinia sclerotiorum reveals insights into the genome architecture of broad host range pathogens.</title>
        <authorList>
            <person name="Derbyshire M."/>
            <person name="Denton-Giles M."/>
            <person name="Hegedus D."/>
            <person name="Seifbarghy S."/>
            <person name="Rollins J."/>
            <person name="van Kan J."/>
            <person name="Seidl M.F."/>
            <person name="Faino L."/>
            <person name="Mbengue M."/>
            <person name="Navaud O."/>
            <person name="Raffaele S."/>
            <person name="Hammond-Kosack K."/>
            <person name="Heard S."/>
            <person name="Oliver R."/>
        </authorList>
    </citation>
    <scope>NUCLEOTIDE SEQUENCE [LARGE SCALE GENOMIC DNA]</scope>
    <source>
        <strain evidence="13">ATCC 18683 / 1980 / Ss-1</strain>
    </source>
</reference>
<gene>
    <name evidence="12" type="ORF">sscle_13g095790</name>
</gene>
<feature type="domain" description="C2H2-type" evidence="11">
    <location>
        <begin position="618"/>
        <end position="645"/>
    </location>
</feature>
<dbReference type="GO" id="GO:0005634">
    <property type="term" value="C:nucleus"/>
    <property type="evidence" value="ECO:0007669"/>
    <property type="project" value="UniProtKB-ARBA"/>
</dbReference>
<feature type="region of interest" description="Disordered" evidence="10">
    <location>
        <begin position="691"/>
        <end position="738"/>
    </location>
</feature>
<dbReference type="AlphaFoldDB" id="A0A1D9QIU9"/>
<dbReference type="GO" id="GO:0008270">
    <property type="term" value="F:zinc ion binding"/>
    <property type="evidence" value="ECO:0007669"/>
    <property type="project" value="UniProtKB-KW"/>
</dbReference>
<evidence type="ECO:0000256" key="6">
    <source>
        <dbReference type="ARBA" id="ARBA00023015"/>
    </source>
</evidence>
<evidence type="ECO:0000256" key="2">
    <source>
        <dbReference type="ARBA" id="ARBA00022723"/>
    </source>
</evidence>
<dbReference type="FunFam" id="3.30.160.60:FF:000125">
    <property type="entry name" value="Putative zinc finger protein 143"/>
    <property type="match status" value="1"/>
</dbReference>
<evidence type="ECO:0000256" key="7">
    <source>
        <dbReference type="ARBA" id="ARBA00023125"/>
    </source>
</evidence>
<evidence type="ECO:0000256" key="9">
    <source>
        <dbReference type="PROSITE-ProRule" id="PRU00042"/>
    </source>
</evidence>
<keyword evidence="7" id="KW-0238">DNA-binding</keyword>
<feature type="domain" description="C2H2-type" evidence="11">
    <location>
        <begin position="674"/>
        <end position="701"/>
    </location>
</feature>
<keyword evidence="2" id="KW-0479">Metal-binding</keyword>
<evidence type="ECO:0000256" key="10">
    <source>
        <dbReference type="SAM" id="MobiDB-lite"/>
    </source>
</evidence>
<dbReference type="SMART" id="SM00355">
    <property type="entry name" value="ZnF_C2H2"/>
    <property type="match status" value="9"/>
</dbReference>
<feature type="domain" description="C2H2-type" evidence="11">
    <location>
        <begin position="646"/>
        <end position="668"/>
    </location>
</feature>
<dbReference type="Proteomes" id="UP000177798">
    <property type="component" value="Chromosome 13"/>
</dbReference>
<keyword evidence="4 9" id="KW-0863">Zinc-finger</keyword>
<feature type="domain" description="C2H2-type" evidence="11">
    <location>
        <begin position="588"/>
        <end position="617"/>
    </location>
</feature>
<keyword evidence="6" id="KW-0805">Transcription regulation</keyword>
<dbReference type="GO" id="GO:0000981">
    <property type="term" value="F:DNA-binding transcription factor activity, RNA polymerase II-specific"/>
    <property type="evidence" value="ECO:0007669"/>
    <property type="project" value="UniProtKB-ARBA"/>
</dbReference>
<dbReference type="Gene3D" id="3.30.160.60">
    <property type="entry name" value="Classic Zinc Finger"/>
    <property type="match status" value="5"/>
</dbReference>
<dbReference type="VEuPathDB" id="FungiDB:sscle_13g095790"/>
<evidence type="ECO:0000256" key="5">
    <source>
        <dbReference type="ARBA" id="ARBA00022833"/>
    </source>
</evidence>
<evidence type="ECO:0000313" key="12">
    <source>
        <dbReference type="EMBL" id="APA14809.1"/>
    </source>
</evidence>
<dbReference type="InterPro" id="IPR050329">
    <property type="entry name" value="GLI_C2H2-zinc-finger"/>
</dbReference>
<keyword evidence="3" id="KW-0677">Repeat</keyword>
<dbReference type="SMR" id="A0A1D9QIU9"/>
<dbReference type="GO" id="GO:0000978">
    <property type="term" value="F:RNA polymerase II cis-regulatory region sequence-specific DNA binding"/>
    <property type="evidence" value="ECO:0007669"/>
    <property type="project" value="UniProtKB-ARBA"/>
</dbReference>
<dbReference type="FunFam" id="3.30.160.60:FF:000557">
    <property type="entry name" value="zinc finger and SCAN domain-containing protein 29"/>
    <property type="match status" value="1"/>
</dbReference>
<accession>A0A1D9QIU9</accession>
<dbReference type="Pfam" id="PF00096">
    <property type="entry name" value="zf-C2H2"/>
    <property type="match status" value="3"/>
</dbReference>
<dbReference type="PROSITE" id="PS00028">
    <property type="entry name" value="ZINC_FINGER_C2H2_1"/>
    <property type="match status" value="6"/>
</dbReference>
<evidence type="ECO:0000256" key="3">
    <source>
        <dbReference type="ARBA" id="ARBA00022737"/>
    </source>
</evidence>
<dbReference type="InterPro" id="IPR036236">
    <property type="entry name" value="Znf_C2H2_sf"/>
</dbReference>
<evidence type="ECO:0000256" key="8">
    <source>
        <dbReference type="ARBA" id="ARBA00023163"/>
    </source>
</evidence>